<sequence length="100" mass="10485">MGGTRLDDAQMVAWGDRIARSYCGGDWEIGRAQAARMVHGDDASTTYRAGVADGALTCGQDGGCDGRGEVDAAVAGQPWFGRRGEAAQDSRRSVERPLPG</sequence>
<evidence type="ECO:0000313" key="2">
    <source>
        <dbReference type="EMBL" id="GGP04519.1"/>
    </source>
</evidence>
<dbReference type="EMBL" id="BMNK01000003">
    <property type="protein sequence ID" value="GGP04519.1"/>
    <property type="molecule type" value="Genomic_DNA"/>
</dbReference>
<comment type="caution">
    <text evidence="2">The sequence shown here is derived from an EMBL/GenBank/DDBJ whole genome shotgun (WGS) entry which is preliminary data.</text>
</comment>
<feature type="region of interest" description="Disordered" evidence="1">
    <location>
        <begin position="80"/>
        <end position="100"/>
    </location>
</feature>
<gene>
    <name evidence="2" type="ORF">GCM10012278_20010</name>
</gene>
<keyword evidence="3" id="KW-1185">Reference proteome</keyword>
<organism evidence="2 3">
    <name type="scientific">Nonomuraea glycinis</name>
    <dbReference type="NCBI Taxonomy" id="2047744"/>
    <lineage>
        <taxon>Bacteria</taxon>
        <taxon>Bacillati</taxon>
        <taxon>Actinomycetota</taxon>
        <taxon>Actinomycetes</taxon>
        <taxon>Streptosporangiales</taxon>
        <taxon>Streptosporangiaceae</taxon>
        <taxon>Nonomuraea</taxon>
    </lineage>
</organism>
<evidence type="ECO:0000313" key="3">
    <source>
        <dbReference type="Proteomes" id="UP000660745"/>
    </source>
</evidence>
<feature type="compositionally biased region" description="Basic and acidic residues" evidence="1">
    <location>
        <begin position="82"/>
        <end position="100"/>
    </location>
</feature>
<proteinExistence type="predicted"/>
<reference evidence="2" key="2">
    <citation type="submission" date="2020-09" db="EMBL/GenBank/DDBJ databases">
        <authorList>
            <person name="Sun Q."/>
            <person name="Zhou Y."/>
        </authorList>
    </citation>
    <scope>NUCLEOTIDE SEQUENCE</scope>
    <source>
        <strain evidence="2">CGMCC 4.7430</strain>
    </source>
</reference>
<name>A0A918A219_9ACTN</name>
<evidence type="ECO:0000256" key="1">
    <source>
        <dbReference type="SAM" id="MobiDB-lite"/>
    </source>
</evidence>
<protein>
    <submittedName>
        <fullName evidence="2">Uncharacterized protein</fullName>
    </submittedName>
</protein>
<dbReference type="AlphaFoldDB" id="A0A918A219"/>
<reference evidence="2" key="1">
    <citation type="journal article" date="2014" name="Int. J. Syst. Evol. Microbiol.">
        <title>Complete genome sequence of Corynebacterium casei LMG S-19264T (=DSM 44701T), isolated from a smear-ripened cheese.</title>
        <authorList>
            <consortium name="US DOE Joint Genome Institute (JGI-PGF)"/>
            <person name="Walter F."/>
            <person name="Albersmeier A."/>
            <person name="Kalinowski J."/>
            <person name="Ruckert C."/>
        </authorList>
    </citation>
    <scope>NUCLEOTIDE SEQUENCE</scope>
    <source>
        <strain evidence="2">CGMCC 4.7430</strain>
    </source>
</reference>
<accession>A0A918A219</accession>
<dbReference type="Proteomes" id="UP000660745">
    <property type="component" value="Unassembled WGS sequence"/>
</dbReference>